<proteinExistence type="inferred from homology"/>
<dbReference type="PANTHER" id="PTHR13847">
    <property type="entry name" value="SARCOSINE DEHYDROGENASE-RELATED"/>
    <property type="match status" value="1"/>
</dbReference>
<dbReference type="RefSeq" id="WP_207352876.1">
    <property type="nucleotide sequence ID" value="NZ_JAFMPY010000035.1"/>
</dbReference>
<evidence type="ECO:0000313" key="5">
    <source>
        <dbReference type="Proteomes" id="UP000664288"/>
    </source>
</evidence>
<reference evidence="4 5" key="1">
    <citation type="submission" date="2021-03" db="EMBL/GenBank/DDBJ databases">
        <title>Whole genome sequence of Jiella sp. MQZ13P-4.</title>
        <authorList>
            <person name="Tuo L."/>
        </authorList>
    </citation>
    <scope>NUCLEOTIDE SEQUENCE [LARGE SCALE GENOMIC DNA]</scope>
    <source>
        <strain evidence="4 5">MQZ13P-4</strain>
    </source>
</reference>
<dbReference type="InterPro" id="IPR036188">
    <property type="entry name" value="FAD/NAD-bd_sf"/>
</dbReference>
<evidence type="ECO:0000256" key="2">
    <source>
        <dbReference type="ARBA" id="ARBA00023002"/>
    </source>
</evidence>
<dbReference type="SUPFAM" id="SSF51905">
    <property type="entry name" value="FAD/NAD(P)-binding domain"/>
    <property type="match status" value="1"/>
</dbReference>
<dbReference type="PANTHER" id="PTHR13847:SF280">
    <property type="entry name" value="D-AMINO ACID DEHYDROGENASE"/>
    <property type="match status" value="1"/>
</dbReference>
<comment type="similarity">
    <text evidence="1">Belongs to the DadA oxidoreductase family.</text>
</comment>
<evidence type="ECO:0000256" key="1">
    <source>
        <dbReference type="ARBA" id="ARBA00009410"/>
    </source>
</evidence>
<dbReference type="Gene3D" id="3.50.50.60">
    <property type="entry name" value="FAD/NAD(P)-binding domain"/>
    <property type="match status" value="1"/>
</dbReference>
<dbReference type="Proteomes" id="UP000664288">
    <property type="component" value="Unassembled WGS sequence"/>
</dbReference>
<protein>
    <submittedName>
        <fullName evidence="4">FAD-binding oxidoreductase</fullName>
    </submittedName>
</protein>
<comment type="caution">
    <text evidence="4">The sequence shown here is derived from an EMBL/GenBank/DDBJ whole genome shotgun (WGS) entry which is preliminary data.</text>
</comment>
<dbReference type="Pfam" id="PF01266">
    <property type="entry name" value="DAO"/>
    <property type="match status" value="1"/>
</dbReference>
<sequence length="442" mass="47336">MSPRLESVRSASVPPKTADVVVVGAGIVGVSAALTLAERGSSVVVVEKGVVAGEQSSRNWGWCREQLRALPELPLAMRSMQLWRGMSARIGGDSGYRETGMMVVSKDEEEVERWRAWLDATAACGLQGGILSAAETRSMLPGTAETWIAAIHSPTDGWAEPSMATPAMARGAQKKGAVIVENCAVRGWETEAGRVARVVTEKGTIRAGSVLVAGGAWSAMLLRRMGAAFPQSGVYASAFRTEAAPEVYAGGVGSPRFSFRRRIDGGYTIGMRGRGRVDLTPMGLMRARQFMPLFFRRKGELTLGLGRSFFEGPFALRRWRLDGRSPFEAQRILDPAPDPALVEAGMAAFRAAYPAMAEIGVKESWGGLIDATPDMVPVIGPVPDRPGVFLASGFSGHGFALGPGAGWLAAMQILGEAPGIDDRPFRFSRYDEGQPHPAHHWI</sequence>
<keyword evidence="5" id="KW-1185">Reference proteome</keyword>
<feature type="domain" description="FAD dependent oxidoreductase" evidence="3">
    <location>
        <begin position="19"/>
        <end position="410"/>
    </location>
</feature>
<evidence type="ECO:0000259" key="3">
    <source>
        <dbReference type="Pfam" id="PF01266"/>
    </source>
</evidence>
<evidence type="ECO:0000313" key="4">
    <source>
        <dbReference type="EMBL" id="MBO0906246.1"/>
    </source>
</evidence>
<keyword evidence="2" id="KW-0560">Oxidoreductase</keyword>
<dbReference type="EMBL" id="JAFMPY010000035">
    <property type="protein sequence ID" value="MBO0906246.1"/>
    <property type="molecule type" value="Genomic_DNA"/>
</dbReference>
<organism evidence="4 5">
    <name type="scientific">Jiella sonneratiae</name>
    <dbReference type="NCBI Taxonomy" id="2816856"/>
    <lineage>
        <taxon>Bacteria</taxon>
        <taxon>Pseudomonadati</taxon>
        <taxon>Pseudomonadota</taxon>
        <taxon>Alphaproteobacteria</taxon>
        <taxon>Hyphomicrobiales</taxon>
        <taxon>Aurantimonadaceae</taxon>
        <taxon>Jiella</taxon>
    </lineage>
</organism>
<dbReference type="InterPro" id="IPR006076">
    <property type="entry name" value="FAD-dep_OxRdtase"/>
</dbReference>
<gene>
    <name evidence="4" type="ORF">J1C47_21560</name>
</gene>
<accession>A0ABS3J999</accession>
<name>A0ABS3J999_9HYPH</name>
<dbReference type="Gene3D" id="3.30.9.10">
    <property type="entry name" value="D-Amino Acid Oxidase, subunit A, domain 2"/>
    <property type="match status" value="1"/>
</dbReference>